<sequence>MCSQGAQFVIGVDDRSAIGGGFPEPNTPQLMLMARFLANLPTKAYSYVKVQKNQANPCQNKRNRIYPSYFKLLGCWLRDSAHIGPHPFGAAASSVQICLADLSLTPVTYLSKLLGMMSLF</sequence>
<dbReference type="Proteomes" id="UP000216021">
    <property type="component" value="Unassembled WGS sequence"/>
</dbReference>
<evidence type="ECO:0000313" key="1">
    <source>
        <dbReference type="EMBL" id="OMQ23033.1"/>
    </source>
</evidence>
<accession>A0A1S8CKE7</accession>
<name>A0A1S8CKE7_9GAMM</name>
<dbReference type="EMBL" id="MOXD01000005">
    <property type="protein sequence ID" value="OMQ23033.1"/>
    <property type="molecule type" value="Genomic_DNA"/>
</dbReference>
<comment type="caution">
    <text evidence="1">The sequence shown here is derived from an EMBL/GenBank/DDBJ whole genome shotgun (WGS) entry which is preliminary data.</text>
</comment>
<gene>
    <name evidence="1" type="ORF">BMI79_11425</name>
</gene>
<reference evidence="1 2" key="1">
    <citation type="submission" date="2016-11" db="EMBL/GenBank/DDBJ databases">
        <title>Rahnella oryzae sp. nov., isolated from rice root.</title>
        <authorList>
            <person name="Zhang X.-X."/>
            <person name="Zhang J."/>
        </authorList>
    </citation>
    <scope>NUCLEOTIDE SEQUENCE [LARGE SCALE GENOMIC DNA]</scope>
    <source>
        <strain evidence="1 2">J11-6</strain>
    </source>
</reference>
<keyword evidence="2" id="KW-1185">Reference proteome</keyword>
<protein>
    <submittedName>
        <fullName evidence="1">Uncharacterized protein</fullName>
    </submittedName>
</protein>
<organism evidence="1 2">
    <name type="scientific">Serratia oryzae</name>
    <dbReference type="NCBI Taxonomy" id="2034155"/>
    <lineage>
        <taxon>Bacteria</taxon>
        <taxon>Pseudomonadati</taxon>
        <taxon>Pseudomonadota</taxon>
        <taxon>Gammaproteobacteria</taxon>
        <taxon>Enterobacterales</taxon>
        <taxon>Yersiniaceae</taxon>
        <taxon>Serratia</taxon>
    </lineage>
</organism>
<proteinExistence type="predicted"/>
<evidence type="ECO:0000313" key="2">
    <source>
        <dbReference type="Proteomes" id="UP000216021"/>
    </source>
</evidence>
<dbReference type="STRING" id="2034155.BMI79_11425"/>
<dbReference type="AlphaFoldDB" id="A0A1S8CKE7"/>